<protein>
    <submittedName>
        <fullName evidence="3">Cytochrome c biogenesis protein CcdA</fullName>
    </submittedName>
</protein>
<keyword evidence="1" id="KW-0472">Membrane</keyword>
<dbReference type="PANTHER" id="PTHR31272">
    <property type="entry name" value="CYTOCHROME C-TYPE BIOGENESIS PROTEIN HI_1454-RELATED"/>
    <property type="match status" value="1"/>
</dbReference>
<reference evidence="3 4" key="1">
    <citation type="submission" date="2016-11" db="EMBL/GenBank/DDBJ databases">
        <authorList>
            <person name="Jaros S."/>
            <person name="Januszkiewicz K."/>
            <person name="Wedrychowicz H."/>
        </authorList>
    </citation>
    <scope>NUCLEOTIDE SEQUENCE [LARGE SCALE GENOMIC DNA]</scope>
    <source>
        <strain evidence="3 4">DSM 44666</strain>
    </source>
</reference>
<evidence type="ECO:0000259" key="2">
    <source>
        <dbReference type="Pfam" id="PF13386"/>
    </source>
</evidence>
<proteinExistence type="predicted"/>
<sequence length="247" mass="27924">MYHWLTELSQWMSYPFEKVVFTTQISIFIVFFLGITGALSPCQLTSNMGAIAFFSAQRVQSRKIWLEMSAYVIGKVLVYATLGYLTLYLGKSLAQEAIPIFSIMRKWMGPLFILMGLFLIGWLSWPMSLRKVTNHLSIIKKRSGGVLGAFLMGVTFSLAFCPTMVVIFFGGFVPLLLSEGKSIIFPLLFGIGTALPLLLIMAIITISGVENRWKNQLNQWSKVIRRMVGCFLLILGLFEIFIYWATI</sequence>
<evidence type="ECO:0000313" key="4">
    <source>
        <dbReference type="Proteomes" id="UP000184476"/>
    </source>
</evidence>
<feature type="transmembrane region" description="Helical" evidence="1">
    <location>
        <begin position="20"/>
        <end position="44"/>
    </location>
</feature>
<dbReference type="InterPro" id="IPR039447">
    <property type="entry name" value="UreH-like_TM_dom"/>
</dbReference>
<dbReference type="EMBL" id="FQVL01000001">
    <property type="protein sequence ID" value="SHE37046.1"/>
    <property type="molecule type" value="Genomic_DNA"/>
</dbReference>
<organism evidence="3 4">
    <name type="scientific">Seinonella peptonophila</name>
    <dbReference type="NCBI Taxonomy" id="112248"/>
    <lineage>
        <taxon>Bacteria</taxon>
        <taxon>Bacillati</taxon>
        <taxon>Bacillota</taxon>
        <taxon>Bacilli</taxon>
        <taxon>Bacillales</taxon>
        <taxon>Thermoactinomycetaceae</taxon>
        <taxon>Seinonella</taxon>
    </lineage>
</organism>
<gene>
    <name evidence="3" type="ORF">SAMN05444392_101197</name>
</gene>
<feature type="domain" description="Urease accessory protein UreH-like transmembrane" evidence="2">
    <location>
        <begin position="30"/>
        <end position="236"/>
    </location>
</feature>
<keyword evidence="1" id="KW-1133">Transmembrane helix</keyword>
<dbReference type="AlphaFoldDB" id="A0A1M4SXV0"/>
<dbReference type="RefSeq" id="WP_073150534.1">
    <property type="nucleotide sequence ID" value="NZ_FQVL01000001.1"/>
</dbReference>
<name>A0A1M4SXV0_9BACL</name>
<feature type="transmembrane region" description="Helical" evidence="1">
    <location>
        <begin position="64"/>
        <end position="87"/>
    </location>
</feature>
<feature type="transmembrane region" description="Helical" evidence="1">
    <location>
        <begin position="227"/>
        <end position="246"/>
    </location>
</feature>
<accession>A0A1M4SXV0</accession>
<dbReference type="Proteomes" id="UP000184476">
    <property type="component" value="Unassembled WGS sequence"/>
</dbReference>
<dbReference type="Pfam" id="PF13386">
    <property type="entry name" value="DsbD_2"/>
    <property type="match status" value="1"/>
</dbReference>
<dbReference type="InterPro" id="IPR051790">
    <property type="entry name" value="Cytochrome_c-biogenesis_DsbD"/>
</dbReference>
<evidence type="ECO:0000313" key="3">
    <source>
        <dbReference type="EMBL" id="SHE37046.1"/>
    </source>
</evidence>
<evidence type="ECO:0000256" key="1">
    <source>
        <dbReference type="SAM" id="Phobius"/>
    </source>
</evidence>
<feature type="transmembrane region" description="Helical" evidence="1">
    <location>
        <begin position="107"/>
        <end position="125"/>
    </location>
</feature>
<feature type="transmembrane region" description="Helical" evidence="1">
    <location>
        <begin position="183"/>
        <end position="206"/>
    </location>
</feature>
<dbReference type="PANTHER" id="PTHR31272:SF4">
    <property type="entry name" value="CYTOCHROME C-TYPE BIOGENESIS PROTEIN HI_1454-RELATED"/>
    <property type="match status" value="1"/>
</dbReference>
<keyword evidence="1" id="KW-0812">Transmembrane</keyword>
<dbReference type="OrthoDB" id="43562at2"/>
<dbReference type="STRING" id="112248.SAMN05444392_101197"/>
<keyword evidence="4" id="KW-1185">Reference proteome</keyword>
<feature type="transmembrane region" description="Helical" evidence="1">
    <location>
        <begin position="146"/>
        <end position="177"/>
    </location>
</feature>